<evidence type="ECO:0000259" key="14">
    <source>
        <dbReference type="Pfam" id="PF09405"/>
    </source>
</evidence>
<dbReference type="Proteomes" id="UP000294933">
    <property type="component" value="Unassembled WGS sequence"/>
</dbReference>
<comment type="similarity">
    <text evidence="3">Belongs to the CASC3 family.</text>
</comment>
<dbReference type="OrthoDB" id="3361414at2759"/>
<feature type="domain" description="Btz" evidence="14">
    <location>
        <begin position="223"/>
        <end position="353"/>
    </location>
</feature>
<reference evidence="15 16" key="1">
    <citation type="submission" date="2018-06" db="EMBL/GenBank/DDBJ databases">
        <title>A transcriptomic atlas of mushroom development highlights an independent origin of complex multicellularity.</title>
        <authorList>
            <consortium name="DOE Joint Genome Institute"/>
            <person name="Krizsan K."/>
            <person name="Almasi E."/>
            <person name="Merenyi Z."/>
            <person name="Sahu N."/>
            <person name="Viragh M."/>
            <person name="Koszo T."/>
            <person name="Mondo S."/>
            <person name="Kiss B."/>
            <person name="Balint B."/>
            <person name="Kues U."/>
            <person name="Barry K."/>
            <person name="Hegedus J.C."/>
            <person name="Henrissat B."/>
            <person name="Johnson J."/>
            <person name="Lipzen A."/>
            <person name="Ohm R."/>
            <person name="Nagy I."/>
            <person name="Pangilinan J."/>
            <person name="Yan J."/>
            <person name="Xiong Y."/>
            <person name="Grigoriev I.V."/>
            <person name="Hibbett D.S."/>
            <person name="Nagy L.G."/>
        </authorList>
    </citation>
    <scope>NUCLEOTIDE SEQUENCE [LARGE SCALE GENOMIC DNA]</scope>
    <source>
        <strain evidence="15 16">SZMC22713</strain>
    </source>
</reference>
<evidence type="ECO:0000256" key="11">
    <source>
        <dbReference type="ARBA" id="ARBA00023187"/>
    </source>
</evidence>
<evidence type="ECO:0000313" key="16">
    <source>
        <dbReference type="Proteomes" id="UP000294933"/>
    </source>
</evidence>
<evidence type="ECO:0000256" key="4">
    <source>
        <dbReference type="ARBA" id="ARBA00022448"/>
    </source>
</evidence>
<evidence type="ECO:0000256" key="12">
    <source>
        <dbReference type="ARBA" id="ARBA00023242"/>
    </source>
</evidence>
<dbReference type="EMBL" id="ML170156">
    <property type="protein sequence ID" value="TDL29657.1"/>
    <property type="molecule type" value="Genomic_DNA"/>
</dbReference>
<feature type="compositionally biased region" description="Basic residues" evidence="13">
    <location>
        <begin position="29"/>
        <end position="40"/>
    </location>
</feature>
<feature type="region of interest" description="Disordered" evidence="13">
    <location>
        <begin position="158"/>
        <end position="233"/>
    </location>
</feature>
<feature type="compositionally biased region" description="Low complexity" evidence="13">
    <location>
        <begin position="193"/>
        <end position="211"/>
    </location>
</feature>
<dbReference type="GO" id="GO:0008380">
    <property type="term" value="P:RNA splicing"/>
    <property type="evidence" value="ECO:0007669"/>
    <property type="project" value="UniProtKB-KW"/>
</dbReference>
<protein>
    <recommendedName>
        <fullName evidence="14">Btz domain-containing protein</fullName>
    </recommendedName>
</protein>
<feature type="region of interest" description="Disordered" evidence="13">
    <location>
        <begin position="1"/>
        <end position="121"/>
    </location>
</feature>
<dbReference type="AlphaFoldDB" id="A0A4R5XHD0"/>
<feature type="compositionally biased region" description="Polar residues" evidence="13">
    <location>
        <begin position="737"/>
        <end position="747"/>
    </location>
</feature>
<keyword evidence="5" id="KW-0963">Cytoplasm</keyword>
<evidence type="ECO:0000256" key="8">
    <source>
        <dbReference type="ARBA" id="ARBA00022845"/>
    </source>
</evidence>
<feature type="region of interest" description="Disordered" evidence="13">
    <location>
        <begin position="332"/>
        <end position="378"/>
    </location>
</feature>
<feature type="region of interest" description="Disordered" evidence="13">
    <location>
        <begin position="706"/>
        <end position="749"/>
    </location>
</feature>
<keyword evidence="16" id="KW-1185">Reference proteome</keyword>
<keyword evidence="12" id="KW-0539">Nucleus</keyword>
<feature type="compositionally biased region" description="Basic and acidic residues" evidence="13">
    <location>
        <begin position="706"/>
        <end position="721"/>
    </location>
</feature>
<dbReference type="InterPro" id="IPR018545">
    <property type="entry name" value="Btz_dom"/>
</dbReference>
<keyword evidence="9" id="KW-0694">RNA-binding</keyword>
<dbReference type="GO" id="GO:0035145">
    <property type="term" value="C:exon-exon junction complex"/>
    <property type="evidence" value="ECO:0007669"/>
    <property type="project" value="InterPro"/>
</dbReference>
<dbReference type="VEuPathDB" id="FungiDB:BD410DRAFT_34652"/>
<dbReference type="GO" id="GO:0006417">
    <property type="term" value="P:regulation of translation"/>
    <property type="evidence" value="ECO:0007669"/>
    <property type="project" value="UniProtKB-KW"/>
</dbReference>
<evidence type="ECO:0000256" key="13">
    <source>
        <dbReference type="SAM" id="MobiDB-lite"/>
    </source>
</evidence>
<keyword evidence="7" id="KW-0509">mRNA transport</keyword>
<dbReference type="GO" id="GO:0000184">
    <property type="term" value="P:nuclear-transcribed mRNA catabolic process, nonsense-mediated decay"/>
    <property type="evidence" value="ECO:0007669"/>
    <property type="project" value="UniProtKB-KW"/>
</dbReference>
<keyword evidence="6" id="KW-0507">mRNA processing</keyword>
<dbReference type="STRING" id="50990.A0A4R5XHD0"/>
<evidence type="ECO:0000256" key="9">
    <source>
        <dbReference type="ARBA" id="ARBA00022884"/>
    </source>
</evidence>
<accession>A0A4R5XHD0</accession>
<dbReference type="GO" id="GO:0051028">
    <property type="term" value="P:mRNA transport"/>
    <property type="evidence" value="ECO:0007669"/>
    <property type="project" value="UniProtKB-KW"/>
</dbReference>
<proteinExistence type="inferred from homology"/>
<dbReference type="GO" id="GO:0006397">
    <property type="term" value="P:mRNA processing"/>
    <property type="evidence" value="ECO:0007669"/>
    <property type="project" value="UniProtKB-KW"/>
</dbReference>
<name>A0A4R5XHD0_9AGAM</name>
<keyword evidence="10" id="KW-0866">Nonsense-mediated mRNA decay</keyword>
<keyword evidence="4" id="KW-0813">Transport</keyword>
<organism evidence="15 16">
    <name type="scientific">Rickenella mellea</name>
    <dbReference type="NCBI Taxonomy" id="50990"/>
    <lineage>
        <taxon>Eukaryota</taxon>
        <taxon>Fungi</taxon>
        <taxon>Dikarya</taxon>
        <taxon>Basidiomycota</taxon>
        <taxon>Agaricomycotina</taxon>
        <taxon>Agaricomycetes</taxon>
        <taxon>Hymenochaetales</taxon>
        <taxon>Rickenellaceae</taxon>
        <taxon>Rickenella</taxon>
    </lineage>
</organism>
<dbReference type="Pfam" id="PF09405">
    <property type="entry name" value="Btz"/>
    <property type="match status" value="1"/>
</dbReference>
<keyword evidence="8" id="KW-0810">Translation regulation</keyword>
<evidence type="ECO:0000256" key="10">
    <source>
        <dbReference type="ARBA" id="ARBA00023161"/>
    </source>
</evidence>
<sequence>MPAPVSLVVSSLPEKKTKGAVNTTGVTPRKPRVVKRRGRNRSGAFESDDEIERVAMSDESDSDAHSLLDSDSEPESASSGPLRDHHYPIQTPDTTQSPPPAVPSETLSIVDGDTAVVDPHTPAFLSAGENWSEMVSDEMLNGKAALPVIDFSDMRIEADGSSRQQSRSPPIPTDVMSHASPSAQDDGHRETDLSSQRSQESLSQPISTRPSRPAPSRPPGQTARQAYQQRLQNDPSFVPVVGEFWGHDDRLMQKDWRSLSPWWRGRWQGRGRGFAPRGRGRGGYMGEFSHQQSGQDNAEAVHSLEHSAPSRDVLPIEKAWTHDGFEEMKARETTKHVSHHNRVAESQQNARGGRTSVRGRGGSFSPMGRGRGLSFAPHLRTKGDRPWYEKKPDFMWTKQHEGFLHPDPASKLSPGHSPVYRVRLPGGKPMTVKGTPALSETQPKPAPLQQAVVQNIAVKLPRPSGKLGVSLPNALATGVLQESVTTMEEPPIELTTAMTSATIPEQPEIMIAIPGQSGNQNTSHVLKGHASVPLSYQTDGLSSNRGDVVGLPAARISDFTAPAAQSMNLGSQIERPVASQLPPLETELSPSALNPVSPSAYSPFNYPLPPGIALSQQGFPYELATGRPVYLHHTPPPMPLYNPSPISHSRALHASPFIPGHLHHQSSISGMSPEFLPQSHTPPFTDPTAGPPLFSLPRQSTRVEIRAPSEDGKGLKVERRPSGLRSAVSAEPFRPTHSFQSSHSQPSEYFPNASGLPPAAYQAASNEGQDELNMAQQAIDPNAMGYPVYPMQYYYPDHYPYPPVRLLLIIAQSQYIFASNLIY</sequence>
<evidence type="ECO:0000256" key="2">
    <source>
        <dbReference type="ARBA" id="ARBA00004496"/>
    </source>
</evidence>
<keyword evidence="11" id="KW-0508">mRNA splicing</keyword>
<dbReference type="GO" id="GO:0003729">
    <property type="term" value="F:mRNA binding"/>
    <property type="evidence" value="ECO:0007669"/>
    <property type="project" value="InterPro"/>
</dbReference>
<gene>
    <name evidence="15" type="ORF">BD410DRAFT_34652</name>
</gene>
<evidence type="ECO:0000256" key="5">
    <source>
        <dbReference type="ARBA" id="ARBA00022490"/>
    </source>
</evidence>
<evidence type="ECO:0000256" key="6">
    <source>
        <dbReference type="ARBA" id="ARBA00022664"/>
    </source>
</evidence>
<evidence type="ECO:0000313" key="15">
    <source>
        <dbReference type="EMBL" id="TDL29657.1"/>
    </source>
</evidence>
<feature type="compositionally biased region" description="Polar residues" evidence="13">
    <location>
        <begin position="222"/>
        <end position="233"/>
    </location>
</feature>
<evidence type="ECO:0000256" key="3">
    <source>
        <dbReference type="ARBA" id="ARBA00009548"/>
    </source>
</evidence>
<evidence type="ECO:0000256" key="1">
    <source>
        <dbReference type="ARBA" id="ARBA00004123"/>
    </source>
</evidence>
<feature type="compositionally biased region" description="Basic and acidic residues" evidence="13">
    <location>
        <begin position="52"/>
        <end position="68"/>
    </location>
</feature>
<dbReference type="GO" id="GO:0005737">
    <property type="term" value="C:cytoplasm"/>
    <property type="evidence" value="ECO:0007669"/>
    <property type="project" value="UniProtKB-SubCell"/>
</dbReference>
<comment type="subcellular location">
    <subcellularLocation>
        <location evidence="2">Cytoplasm</location>
    </subcellularLocation>
    <subcellularLocation>
        <location evidence="1">Nucleus</location>
    </subcellularLocation>
</comment>
<evidence type="ECO:0000256" key="7">
    <source>
        <dbReference type="ARBA" id="ARBA00022816"/>
    </source>
</evidence>